<reference evidence="2" key="1">
    <citation type="journal article" date="2014" name="Nucleic Acids Res.">
        <title>The evolutionary dynamics of variant antigen genes in Babesia reveal a history of genomic innovation underlying host-parasite interaction.</title>
        <authorList>
            <person name="Jackson A.P."/>
            <person name="Otto T.D."/>
            <person name="Darby A."/>
            <person name="Ramaprasad A."/>
            <person name="Xia D."/>
            <person name="Echaide I.E."/>
            <person name="Farber M."/>
            <person name="Gahlot S."/>
            <person name="Gamble J."/>
            <person name="Gupta D."/>
            <person name="Gupta Y."/>
            <person name="Jackson L."/>
            <person name="Malandrin L."/>
            <person name="Malas T.B."/>
            <person name="Moussa E."/>
            <person name="Nair M."/>
            <person name="Reid A.J."/>
            <person name="Sanders M."/>
            <person name="Sharma J."/>
            <person name="Tracey A."/>
            <person name="Quail M.A."/>
            <person name="Weir W."/>
            <person name="Wastling J.M."/>
            <person name="Hall N."/>
            <person name="Willadsen P."/>
            <person name="Lingelbach K."/>
            <person name="Shiels B."/>
            <person name="Tait A."/>
            <person name="Berriman M."/>
            <person name="Allred D.R."/>
            <person name="Pain A."/>
        </authorList>
    </citation>
    <scope>NUCLEOTIDE SEQUENCE</scope>
    <source>
        <strain evidence="2">1802A</strain>
    </source>
</reference>
<accession>A0AAD9GDC6</accession>
<dbReference type="GO" id="GO:0005673">
    <property type="term" value="C:transcription factor TFIIE complex"/>
    <property type="evidence" value="ECO:0007669"/>
    <property type="project" value="TreeGrafter"/>
</dbReference>
<keyword evidence="3" id="KW-1185">Reference proteome</keyword>
<comment type="caution">
    <text evidence="2">The sequence shown here is derived from an EMBL/GenBank/DDBJ whole genome shotgun (WGS) entry which is preliminary data.</text>
</comment>
<evidence type="ECO:0000313" key="3">
    <source>
        <dbReference type="Proteomes" id="UP001195914"/>
    </source>
</evidence>
<evidence type="ECO:0008006" key="4">
    <source>
        <dbReference type="Google" id="ProtNLM"/>
    </source>
</evidence>
<sequence>MLTDVVQKGGMGAFVANTTRKAYDKETFASLVECCTRLFCCDEEIVITDLLLAVEKAVTERDIEAELGIAERRVHEFMVKLERNGLVSRVTMGQAADILAKPQRQPRSTRDGTTPAQPASNAQSFWRLSNYLIFAVHYKLSKMEELLQKRRQSLYKCDNFFCPSCKTEYDSLEVQKLEMDGFDAHFICYCGSKVELDDKAAKDSIYSSQQQRCEEQIKTLKKCLTAAWGMEVPQFPLYIRSKDKTTEKASDTQNTELATSTVGGGASSVVSGYSGTSEGSNTTPIRPVVKSLLADMGKQQKMTFSGRGETGKIKFHMRGAMNKQSAAPKAVEEPVKGVNQISSAIEPTTASDDAVLQQVQNTDAVTEDENIAFHIEKLGRSFSLAEAQNHQQHMNNDEFERFLELQDRYLNFL</sequence>
<dbReference type="PANTHER" id="PTHR13097:SF7">
    <property type="entry name" value="GENERAL TRANSCRIPTION FACTOR IIE SUBUNIT 1"/>
    <property type="match status" value="1"/>
</dbReference>
<feature type="region of interest" description="Disordered" evidence="1">
    <location>
        <begin position="246"/>
        <end position="285"/>
    </location>
</feature>
<dbReference type="AlphaFoldDB" id="A0AAD9GDC6"/>
<reference evidence="2" key="2">
    <citation type="submission" date="2021-05" db="EMBL/GenBank/DDBJ databases">
        <authorList>
            <person name="Pain A."/>
        </authorList>
    </citation>
    <scope>NUCLEOTIDE SEQUENCE</scope>
    <source>
        <strain evidence="2">1802A</strain>
    </source>
</reference>
<dbReference type="GO" id="GO:0006367">
    <property type="term" value="P:transcription initiation at RNA polymerase II promoter"/>
    <property type="evidence" value="ECO:0007669"/>
    <property type="project" value="TreeGrafter"/>
</dbReference>
<dbReference type="PANTHER" id="PTHR13097">
    <property type="entry name" value="TRANSCRIPTION INITIATION FACTOR IIE, ALPHA SUBUNIT"/>
    <property type="match status" value="1"/>
</dbReference>
<dbReference type="EMBL" id="JAHBMH010000044">
    <property type="protein sequence ID" value="KAK1936343.1"/>
    <property type="molecule type" value="Genomic_DNA"/>
</dbReference>
<protein>
    <recommendedName>
        <fullName evidence="4">Transcription initiation factor IIE subunit alpha</fullName>
    </recommendedName>
</protein>
<feature type="compositionally biased region" description="Low complexity" evidence="1">
    <location>
        <begin position="267"/>
        <end position="280"/>
    </location>
</feature>
<gene>
    <name evidence="2" type="ORF">X943_002863</name>
</gene>
<dbReference type="Proteomes" id="UP001195914">
    <property type="component" value="Unassembled WGS sequence"/>
</dbReference>
<evidence type="ECO:0000313" key="2">
    <source>
        <dbReference type="EMBL" id="KAK1936343.1"/>
    </source>
</evidence>
<dbReference type="Gene3D" id="3.30.40.10">
    <property type="entry name" value="Zinc/RING finger domain, C3HC4 (zinc finger)"/>
    <property type="match status" value="1"/>
</dbReference>
<evidence type="ECO:0000256" key="1">
    <source>
        <dbReference type="SAM" id="MobiDB-lite"/>
    </source>
</evidence>
<feature type="region of interest" description="Disordered" evidence="1">
    <location>
        <begin position="101"/>
        <end position="120"/>
    </location>
</feature>
<name>A0AAD9GDC6_BABDI</name>
<dbReference type="InterPro" id="IPR013083">
    <property type="entry name" value="Znf_RING/FYVE/PHD"/>
</dbReference>
<proteinExistence type="predicted"/>
<dbReference type="InterPro" id="IPR039997">
    <property type="entry name" value="TFE"/>
</dbReference>
<organism evidence="2 3">
    <name type="scientific">Babesia divergens</name>
    <dbReference type="NCBI Taxonomy" id="32595"/>
    <lineage>
        <taxon>Eukaryota</taxon>
        <taxon>Sar</taxon>
        <taxon>Alveolata</taxon>
        <taxon>Apicomplexa</taxon>
        <taxon>Aconoidasida</taxon>
        <taxon>Piroplasmida</taxon>
        <taxon>Babesiidae</taxon>
        <taxon>Babesia</taxon>
    </lineage>
</organism>
<feature type="compositionally biased region" description="Polar residues" evidence="1">
    <location>
        <begin position="111"/>
        <end position="120"/>
    </location>
</feature>